<dbReference type="InterPro" id="IPR038905">
    <property type="entry name" value="ARMC2"/>
</dbReference>
<gene>
    <name evidence="2" type="ORF">CUNI_LOCUS3012</name>
</gene>
<feature type="compositionally biased region" description="Low complexity" evidence="1">
    <location>
        <begin position="183"/>
        <end position="207"/>
    </location>
</feature>
<feature type="compositionally biased region" description="Polar residues" evidence="1">
    <location>
        <begin position="17"/>
        <end position="28"/>
    </location>
</feature>
<name>A0A8S3YL11_9EUPU</name>
<evidence type="ECO:0008006" key="4">
    <source>
        <dbReference type="Google" id="ProtNLM"/>
    </source>
</evidence>
<dbReference type="SUPFAM" id="SSF48371">
    <property type="entry name" value="ARM repeat"/>
    <property type="match status" value="2"/>
</dbReference>
<dbReference type="Proteomes" id="UP000678393">
    <property type="component" value="Unassembled WGS sequence"/>
</dbReference>
<dbReference type="InterPro" id="IPR016024">
    <property type="entry name" value="ARM-type_fold"/>
</dbReference>
<reference evidence="2" key="1">
    <citation type="submission" date="2021-04" db="EMBL/GenBank/DDBJ databases">
        <authorList>
            <consortium name="Molecular Ecology Group"/>
        </authorList>
    </citation>
    <scope>NUCLEOTIDE SEQUENCE</scope>
</reference>
<dbReference type="PANTHER" id="PTHR21356">
    <property type="entry name" value="ARMADILLO REPEAT CONTAINING 2"/>
    <property type="match status" value="1"/>
</dbReference>
<dbReference type="OrthoDB" id="247006at2759"/>
<dbReference type="AlphaFoldDB" id="A0A8S3YL11"/>
<protein>
    <recommendedName>
        <fullName evidence="4">Armadillo repeat-containing protein 2</fullName>
    </recommendedName>
</protein>
<dbReference type="PANTHER" id="PTHR21356:SF1">
    <property type="entry name" value="ARMADILLO REPEAT-CONTAINING PROTEIN 2"/>
    <property type="match status" value="1"/>
</dbReference>
<feature type="region of interest" description="Disordered" evidence="1">
    <location>
        <begin position="182"/>
        <end position="211"/>
    </location>
</feature>
<feature type="region of interest" description="Disordered" evidence="1">
    <location>
        <begin position="1"/>
        <end position="115"/>
    </location>
</feature>
<evidence type="ECO:0000256" key="1">
    <source>
        <dbReference type="SAM" id="MobiDB-lite"/>
    </source>
</evidence>
<dbReference type="InterPro" id="IPR011989">
    <property type="entry name" value="ARM-like"/>
</dbReference>
<proteinExistence type="predicted"/>
<dbReference type="EMBL" id="CAJHNH020000409">
    <property type="protein sequence ID" value="CAG5117454.1"/>
    <property type="molecule type" value="Genomic_DNA"/>
</dbReference>
<comment type="caution">
    <text evidence="2">The sequence shown here is derived from an EMBL/GenBank/DDBJ whole genome shotgun (WGS) entry which is preliminary data.</text>
</comment>
<dbReference type="GO" id="GO:0044782">
    <property type="term" value="P:cilium organization"/>
    <property type="evidence" value="ECO:0007669"/>
    <property type="project" value="TreeGrafter"/>
</dbReference>
<sequence>MENKKSNKPFYALPEKTPTSSQIVSDARSSLRKLNTRRPNTPRDEQRHLFPFSTNRTPESRPPSSFSLTSRHFDGADSRPPSGTKLSPLEHHPKPVNPADLETVLVPRPPSSDPTKLLPHRAACAPPKIPAALSLYSSDSSLSRSGQGDDCSLLESSFAKTSAEICSSDSGIESVGRATHVVSHGSNVGSDSRSSSAGSRKSSAGKSRTTDGSEKLDDFYALEIDPLVTELASVTKKKDCDHIQEVAEKLYTTLERHGCFTKQFHHRSQILKVIFKLLDVDEPRVLLKLSRLILAFKVSSNNLLNICKLVFKVSRNDANDLYFLEDNILNLLLETVHSTDHVTSCEALIYCIGTIKFLSGNSDILKRLAKLDCVKTLAALIHAINKTNQDNGRPVDQYGNILVQLTATLRNLADTTSGRDRFLTYNVISGLVQLMNSYPGDSDLMLYISRIFSKITLHADCCSVLANQPACYRAFVNLLKKHLFKDDLIVRLCFVLGNLTIKNDSARLKLFQEPDCVETLLLILRTYLELDQQGITTSVRGTEEVTNSEEKDKELEPNKVEDVLIKVMRVLANLSINEDVGQAVASKPDIANLLLSIIDQKDINDHEELVINGVVAINNLSYYIMQDSSQMQCQQNMAQSLLKLIMNNNVEGILEAARVFGNLTRHKQIRDFLSQNKVDAMMVTLLDSGSRELVYIACGVLINFMQDEEKRPLLKKEGGIKKLIDVLRDFGREDWQLSGSVCKVLVNYSCRMHSSEATFGQVEVAELSELLAEYLDKECALGESLVNAADVEMREYIEDSWHDEFYKVGTQLLKRIESHSSPLEPLEAPS</sequence>
<evidence type="ECO:0000313" key="3">
    <source>
        <dbReference type="Proteomes" id="UP000678393"/>
    </source>
</evidence>
<evidence type="ECO:0000313" key="2">
    <source>
        <dbReference type="EMBL" id="CAG5117454.1"/>
    </source>
</evidence>
<keyword evidence="3" id="KW-1185">Reference proteome</keyword>
<accession>A0A8S3YL11</accession>
<organism evidence="2 3">
    <name type="scientific">Candidula unifasciata</name>
    <dbReference type="NCBI Taxonomy" id="100452"/>
    <lineage>
        <taxon>Eukaryota</taxon>
        <taxon>Metazoa</taxon>
        <taxon>Spiralia</taxon>
        <taxon>Lophotrochozoa</taxon>
        <taxon>Mollusca</taxon>
        <taxon>Gastropoda</taxon>
        <taxon>Heterobranchia</taxon>
        <taxon>Euthyneura</taxon>
        <taxon>Panpulmonata</taxon>
        <taxon>Eupulmonata</taxon>
        <taxon>Stylommatophora</taxon>
        <taxon>Helicina</taxon>
        <taxon>Helicoidea</taxon>
        <taxon>Geomitridae</taxon>
        <taxon>Candidula</taxon>
    </lineage>
</organism>
<feature type="compositionally biased region" description="Polar residues" evidence="1">
    <location>
        <begin position="52"/>
        <end position="70"/>
    </location>
</feature>
<dbReference type="Gene3D" id="1.25.10.10">
    <property type="entry name" value="Leucine-rich Repeat Variant"/>
    <property type="match status" value="2"/>
</dbReference>